<dbReference type="KEGG" id="bgj:AWC36_11010"/>
<dbReference type="PROSITE" id="PS50883">
    <property type="entry name" value="EAL"/>
    <property type="match status" value="1"/>
</dbReference>
<dbReference type="EMBL" id="MJLX01000076">
    <property type="protein sequence ID" value="RLM17790.1"/>
    <property type="molecule type" value="Genomic_DNA"/>
</dbReference>
<dbReference type="Gene3D" id="1.10.3210.10">
    <property type="entry name" value="Hypothetical protein af1432"/>
    <property type="match status" value="1"/>
</dbReference>
<dbReference type="Gene3D" id="3.20.20.450">
    <property type="entry name" value="EAL domain"/>
    <property type="match status" value="1"/>
</dbReference>
<dbReference type="InterPro" id="IPR013976">
    <property type="entry name" value="HDOD"/>
</dbReference>
<dbReference type="InterPro" id="IPR052340">
    <property type="entry name" value="RNase_Y/CdgJ"/>
</dbReference>
<dbReference type="PIRSF" id="PIRSF003180">
    <property type="entry name" value="DiGMPpdiest_YuxH"/>
    <property type="match status" value="1"/>
</dbReference>
<evidence type="ECO:0000313" key="3">
    <source>
        <dbReference type="EMBL" id="RLM17790.1"/>
    </source>
</evidence>
<feature type="domain" description="EAL" evidence="1">
    <location>
        <begin position="1"/>
        <end position="206"/>
    </location>
</feature>
<name>A0AAE8JM43_9GAMM</name>
<dbReference type="InterPro" id="IPR035919">
    <property type="entry name" value="EAL_sf"/>
</dbReference>
<dbReference type="Proteomes" id="UP000285972">
    <property type="component" value="Unassembled WGS sequence"/>
</dbReference>
<dbReference type="Pfam" id="PF08668">
    <property type="entry name" value="HDOD"/>
    <property type="match status" value="1"/>
</dbReference>
<evidence type="ECO:0000259" key="1">
    <source>
        <dbReference type="PROSITE" id="PS50883"/>
    </source>
</evidence>
<dbReference type="InterPro" id="IPR014408">
    <property type="entry name" value="dGMP_Pdiesterase_EAL/HD-GYP"/>
</dbReference>
<dbReference type="SUPFAM" id="SSF141868">
    <property type="entry name" value="EAL domain-like"/>
    <property type="match status" value="1"/>
</dbReference>
<sequence length="408" mass="47650">MYSFVARQPIFDRNLNTVAYELLFRNGLNNTFPSVSDEYATTQMISDQFLCTPHSRLVGNYSSFINFPYQMIIQGLADALPREEVVIEILENAEPDDLLLTSIRQLHDDGFRIALDDFSLSPAWDRFIPYINLIKFDVRIKSFSEIDNYIKSHKQKLQHITFLAEKIETYVEFEKYKKQGFELFQGYFYSKPELIQNRRLSLNEVSAFQLMLEVNTEEPDFNKIEIIIKRNLSLSYKIMRYAKNFLYKAVGIHNINRLSLKEIAMYLGKNELRRFVSVACLASKDNIKTPELYHTSLVRGRFCELIAEHFNLHSHSQDAFLCGLFSLLDVILDIPLDELFKQVTISETVIDTLLQHEGALYPFLNLAQLYEQQRWDDANIVIAHLNISEDIVIKMMGDAIQWTDEFQL</sequence>
<proteinExistence type="predicted"/>
<reference evidence="3 4" key="1">
    <citation type="submission" date="2016-09" db="EMBL/GenBank/DDBJ databases">
        <authorList>
            <person name="Doonan J."/>
            <person name="Pachebat J.A."/>
            <person name="Golyshin P.N."/>
            <person name="Denman S."/>
            <person name="Mcdonald J.E."/>
        </authorList>
    </citation>
    <scope>NUCLEOTIDE SEQUENCE [LARGE SCALE GENOMIC DNA]</scope>
    <source>
        <strain evidence="3 4">FRB141</strain>
    </source>
</reference>
<dbReference type="PROSITE" id="PS51833">
    <property type="entry name" value="HDOD"/>
    <property type="match status" value="1"/>
</dbReference>
<dbReference type="PANTHER" id="PTHR33525:SF4">
    <property type="entry name" value="CYCLIC DI-GMP PHOSPHODIESTERASE CDGJ"/>
    <property type="match status" value="1"/>
</dbReference>
<accession>A0AAE8JM43</accession>
<gene>
    <name evidence="3" type="ORF">BIY26_19915</name>
</gene>
<dbReference type="SUPFAM" id="SSF109604">
    <property type="entry name" value="HD-domain/PDEase-like"/>
    <property type="match status" value="1"/>
</dbReference>
<dbReference type="AlphaFoldDB" id="A0AAE8JM43"/>
<organism evidence="3 4">
    <name type="scientific">Brenneria goodwinii</name>
    <dbReference type="NCBI Taxonomy" id="1109412"/>
    <lineage>
        <taxon>Bacteria</taxon>
        <taxon>Pseudomonadati</taxon>
        <taxon>Pseudomonadota</taxon>
        <taxon>Gammaproteobacteria</taxon>
        <taxon>Enterobacterales</taxon>
        <taxon>Pectobacteriaceae</taxon>
        <taxon>Brenneria</taxon>
    </lineage>
</organism>
<comment type="caution">
    <text evidence="3">The sequence shown here is derived from an EMBL/GenBank/DDBJ whole genome shotgun (WGS) entry which is preliminary data.</text>
</comment>
<evidence type="ECO:0000313" key="4">
    <source>
        <dbReference type="Proteomes" id="UP000285972"/>
    </source>
</evidence>
<evidence type="ECO:0000259" key="2">
    <source>
        <dbReference type="PROSITE" id="PS51833"/>
    </source>
</evidence>
<dbReference type="InterPro" id="IPR001633">
    <property type="entry name" value="EAL_dom"/>
</dbReference>
<dbReference type="PANTHER" id="PTHR33525">
    <property type="match status" value="1"/>
</dbReference>
<protein>
    <submittedName>
        <fullName evidence="3">Diguanylate phosphodiesterase</fullName>
    </submittedName>
</protein>
<feature type="domain" description="HDOD" evidence="2">
    <location>
        <begin position="200"/>
        <end position="391"/>
    </location>
</feature>